<dbReference type="Pfam" id="PF00665">
    <property type="entry name" value="rve"/>
    <property type="match status" value="1"/>
</dbReference>
<dbReference type="InterPro" id="IPR001584">
    <property type="entry name" value="Integrase_cat-core"/>
</dbReference>
<feature type="domain" description="Integrase catalytic" evidence="1">
    <location>
        <begin position="1"/>
        <end position="69"/>
    </location>
</feature>
<dbReference type="Proteomes" id="UP000004725">
    <property type="component" value="Unassembled WGS sequence"/>
</dbReference>
<feature type="non-terminal residue" evidence="2">
    <location>
        <position position="1"/>
    </location>
</feature>
<dbReference type="PROSITE" id="PS50994">
    <property type="entry name" value="INTEGRASE"/>
    <property type="match status" value="1"/>
</dbReference>
<dbReference type="Gene3D" id="3.30.420.10">
    <property type="entry name" value="Ribonuclease H-like superfamily/Ribonuclease H"/>
    <property type="match status" value="1"/>
</dbReference>
<gene>
    <name evidence="2" type="ORF">A1A1_19051</name>
</gene>
<dbReference type="SUPFAM" id="SSF53098">
    <property type="entry name" value="Ribonuclease H-like"/>
    <property type="match status" value="1"/>
</dbReference>
<dbReference type="InterPro" id="IPR036397">
    <property type="entry name" value="RNaseH_sf"/>
</dbReference>
<organism evidence="2 3">
    <name type="scientific">Planococcus antarcticus DSM 14505</name>
    <dbReference type="NCBI Taxonomy" id="1185653"/>
    <lineage>
        <taxon>Bacteria</taxon>
        <taxon>Bacillati</taxon>
        <taxon>Bacillota</taxon>
        <taxon>Bacilli</taxon>
        <taxon>Bacillales</taxon>
        <taxon>Caryophanaceae</taxon>
        <taxon>Planococcus</taxon>
    </lineage>
</organism>
<sequence length="69" mass="7830">YICFLLDLYNREIVGYSLGERKDAALVQRAFATVKSDLGAVNIFHTDRGSEFKNAGIDALLETHQIERR</sequence>
<dbReference type="InterPro" id="IPR012337">
    <property type="entry name" value="RNaseH-like_sf"/>
</dbReference>
<proteinExistence type="predicted"/>
<protein>
    <submittedName>
        <fullName evidence="2">Transposase (06)</fullName>
    </submittedName>
</protein>
<evidence type="ECO:0000259" key="1">
    <source>
        <dbReference type="PROSITE" id="PS50994"/>
    </source>
</evidence>
<dbReference type="AlphaFoldDB" id="A0AA87IH21"/>
<dbReference type="EMBL" id="AJYB01000156">
    <property type="protein sequence ID" value="EIM04908.1"/>
    <property type="molecule type" value="Genomic_DNA"/>
</dbReference>
<evidence type="ECO:0000313" key="3">
    <source>
        <dbReference type="Proteomes" id="UP000004725"/>
    </source>
</evidence>
<dbReference type="GO" id="GO:0003676">
    <property type="term" value="F:nucleic acid binding"/>
    <property type="evidence" value="ECO:0007669"/>
    <property type="project" value="InterPro"/>
</dbReference>
<dbReference type="GO" id="GO:0015074">
    <property type="term" value="P:DNA integration"/>
    <property type="evidence" value="ECO:0007669"/>
    <property type="project" value="InterPro"/>
</dbReference>
<reference evidence="2 3" key="1">
    <citation type="journal article" date="2012" name="J. Bacteriol.">
        <title>Genome Sequence of the Antarctic Psychrophile Bacterium Planococcus antarcticus DSM 14505.</title>
        <authorList>
            <person name="Margolles A."/>
            <person name="Gueimonde M."/>
            <person name="Sanchez B."/>
        </authorList>
    </citation>
    <scope>NUCLEOTIDE SEQUENCE [LARGE SCALE GENOMIC DNA]</scope>
    <source>
        <strain evidence="2 3">DSM 14505</strain>
    </source>
</reference>
<comment type="caution">
    <text evidence="2">The sequence shown here is derived from an EMBL/GenBank/DDBJ whole genome shotgun (WGS) entry which is preliminary data.</text>
</comment>
<evidence type="ECO:0000313" key="2">
    <source>
        <dbReference type="EMBL" id="EIM04908.1"/>
    </source>
</evidence>
<accession>A0AA87IH21</accession>
<name>A0AA87IH21_9BACL</name>